<proteinExistence type="predicted"/>
<dbReference type="EnsemblMetazoa" id="G9674.1">
    <property type="protein sequence ID" value="G9674.1:cds"/>
    <property type="gene ID" value="G9674"/>
</dbReference>
<name>A0A8W8NUL2_MAGGI</name>
<organism evidence="1 2">
    <name type="scientific">Magallana gigas</name>
    <name type="common">Pacific oyster</name>
    <name type="synonym">Crassostrea gigas</name>
    <dbReference type="NCBI Taxonomy" id="29159"/>
    <lineage>
        <taxon>Eukaryota</taxon>
        <taxon>Metazoa</taxon>
        <taxon>Spiralia</taxon>
        <taxon>Lophotrochozoa</taxon>
        <taxon>Mollusca</taxon>
        <taxon>Bivalvia</taxon>
        <taxon>Autobranchia</taxon>
        <taxon>Pteriomorphia</taxon>
        <taxon>Ostreida</taxon>
        <taxon>Ostreoidea</taxon>
        <taxon>Ostreidae</taxon>
        <taxon>Magallana</taxon>
    </lineage>
</organism>
<reference evidence="1" key="1">
    <citation type="submission" date="2022-08" db="UniProtKB">
        <authorList>
            <consortium name="EnsemblMetazoa"/>
        </authorList>
    </citation>
    <scope>IDENTIFICATION</scope>
    <source>
        <strain evidence="1">05x7-T-G4-1.051#20</strain>
    </source>
</reference>
<keyword evidence="2" id="KW-1185">Reference proteome</keyword>
<dbReference type="Proteomes" id="UP000005408">
    <property type="component" value="Unassembled WGS sequence"/>
</dbReference>
<evidence type="ECO:0000313" key="2">
    <source>
        <dbReference type="Proteomes" id="UP000005408"/>
    </source>
</evidence>
<dbReference type="AlphaFoldDB" id="A0A8W8NUL2"/>
<protein>
    <submittedName>
        <fullName evidence="1">Uncharacterized protein</fullName>
    </submittedName>
</protein>
<sequence>MKSKNRAGEDSAHTNVYVVGVSGELGFPESNYHISPDYALLTVHSAHRFGTVWYVARNNLGATNAKVYLWIRLHMFVKLHVF</sequence>
<evidence type="ECO:0000313" key="1">
    <source>
        <dbReference type="EnsemblMetazoa" id="G9674.1:cds"/>
    </source>
</evidence>
<accession>A0A8W8NUL2</accession>